<feature type="compositionally biased region" description="Basic and acidic residues" evidence="1">
    <location>
        <begin position="70"/>
        <end position="79"/>
    </location>
</feature>
<gene>
    <name evidence="4" type="ORF">FKR81_38720</name>
</gene>
<dbReference type="Gene3D" id="3.20.20.80">
    <property type="entry name" value="Glycosidases"/>
    <property type="match status" value="1"/>
</dbReference>
<dbReference type="GO" id="GO:0033925">
    <property type="term" value="F:mannosyl-glycoprotein endo-beta-N-acetylglucosaminidase activity"/>
    <property type="evidence" value="ECO:0007669"/>
    <property type="project" value="InterPro"/>
</dbReference>
<dbReference type="CDD" id="cd06547">
    <property type="entry name" value="GH85_ENGase"/>
    <property type="match status" value="1"/>
</dbReference>
<feature type="domain" description="Endo-beta-N-acetylglucosaminidase D-like D2" evidence="3">
    <location>
        <begin position="646"/>
        <end position="732"/>
    </location>
</feature>
<dbReference type="AlphaFoldDB" id="A0A563EGL6"/>
<feature type="domain" description="Cytosolic endo-beta-N-acetylglucosaminidase TIM barrel" evidence="2">
    <location>
        <begin position="192"/>
        <end position="483"/>
    </location>
</feature>
<evidence type="ECO:0000259" key="2">
    <source>
        <dbReference type="Pfam" id="PF03644"/>
    </source>
</evidence>
<dbReference type="OrthoDB" id="1089471at2"/>
<feature type="region of interest" description="Disordered" evidence="1">
    <location>
        <begin position="1"/>
        <end position="84"/>
    </location>
</feature>
<dbReference type="GO" id="GO:0005975">
    <property type="term" value="P:carbohydrate metabolic process"/>
    <property type="evidence" value="ECO:0007669"/>
    <property type="project" value="UniProtKB-ARBA"/>
</dbReference>
<dbReference type="InterPro" id="IPR005201">
    <property type="entry name" value="TIM_ENGase"/>
</dbReference>
<name>A0A563EGL6_9PSEU</name>
<dbReference type="InterPro" id="IPR013783">
    <property type="entry name" value="Ig-like_fold"/>
</dbReference>
<keyword evidence="4" id="KW-0378">Hydrolase</keyword>
<protein>
    <submittedName>
        <fullName evidence="4">Glycoside hydrolase</fullName>
    </submittedName>
</protein>
<organism evidence="4 5">
    <name type="scientific">Lentzea tibetensis</name>
    <dbReference type="NCBI Taxonomy" id="2591470"/>
    <lineage>
        <taxon>Bacteria</taxon>
        <taxon>Bacillati</taxon>
        <taxon>Actinomycetota</taxon>
        <taxon>Actinomycetes</taxon>
        <taxon>Pseudonocardiales</taxon>
        <taxon>Pseudonocardiaceae</taxon>
        <taxon>Lentzea</taxon>
    </lineage>
</organism>
<reference evidence="4 5" key="1">
    <citation type="submission" date="2019-07" db="EMBL/GenBank/DDBJ databases">
        <title>Lentzea xizangensis sp. nov., isolated from Qinghai-Tibetan Plateau Soils.</title>
        <authorList>
            <person name="Huang J."/>
        </authorList>
    </citation>
    <scope>NUCLEOTIDE SEQUENCE [LARGE SCALE GENOMIC DNA]</scope>
    <source>
        <strain evidence="4 5">FXJ1.1311</strain>
    </source>
</reference>
<dbReference type="Pfam" id="PF21910">
    <property type="entry name" value="GH85_C"/>
    <property type="match status" value="1"/>
</dbReference>
<evidence type="ECO:0000259" key="3">
    <source>
        <dbReference type="Pfam" id="PF21910"/>
    </source>
</evidence>
<dbReference type="GO" id="GO:0005829">
    <property type="term" value="C:cytosol"/>
    <property type="evidence" value="ECO:0007669"/>
    <property type="project" value="UniProtKB-SubCell"/>
</dbReference>
<dbReference type="PANTHER" id="PTHR13246:SF1">
    <property type="entry name" value="CYTOSOLIC ENDO-BETA-N-ACETYLGLUCOSAMINIDASE"/>
    <property type="match status" value="1"/>
</dbReference>
<sequence length="734" mass="80056">MLLAQHSVRPGRVAGGGGISTGHRGASDRGHDPGRATARPVLRNPCVRSEARPDRRRAQRGGAGRARLHRAADRSTVDRRGHRSSGTRLIGLDIRLCSVTTRREFLVLGATTALASLLPEASATAQPYASYWHPQTLLSWDPSTDRDARYNRASVPLARRAVPLRPANAHAHAGEARVQALVAYAPTSGNPAQGALDVNYYATNYWQYIDELVFWGGSASEGLILAPNPTVTDAAHRNGVRVIGNVFLPPVAYGGRIEWVREFVQRSGNRFPVADKMIEVAKHHGFDGWFVNQETSGGDTALAAQMRDFLTYLRASGLRVIWYDAMTRSGSVSWQNALTAQNQMFFEQSHEMFLNFWWSSGGLTNSAALARSMGRSPYDLAAGVDVEANGYNTSVGWGSVFPENKPHTTSLGFYRPEWTFKSSSGVADFYTRDSRFWIGPNGDPANTDSTASWKGIAHYVTELTPVTTLPFVTNFNTGHGRKFAVDGQVLSPSAWNNLSLQDVLPTWRWTVTSTGTKVTPSLDFDTPYDGGTSLRITGTPSAANDIRLYATSLRLGHYSQLELVFRTGLVGPSRLQVVVKYGTQQQILDVGTSTGGWQRKLFSLSEFFGRELTEISLRVLPGGVVNTYVGRIGVHETAPRPLAPASAVRVEQVSQTNASTASVRLTWTHAVIRPRQYRVYRRNADNSRTFLGGTPNDAYFVPAVAKTAGESVTLEVVAISEAFVPAGPATVTVT</sequence>
<dbReference type="PANTHER" id="PTHR13246">
    <property type="entry name" value="ENDO BETA N-ACETYLGLUCOSAMINIDASE"/>
    <property type="match status" value="1"/>
</dbReference>
<dbReference type="Pfam" id="PF03644">
    <property type="entry name" value="Glyco_hydro_85"/>
    <property type="match status" value="1"/>
</dbReference>
<evidence type="ECO:0000256" key="1">
    <source>
        <dbReference type="SAM" id="MobiDB-lite"/>
    </source>
</evidence>
<accession>A0A563EGL6</accession>
<dbReference type="EMBL" id="VOBR01000040">
    <property type="protein sequence ID" value="TWP45590.1"/>
    <property type="molecule type" value="Genomic_DNA"/>
</dbReference>
<dbReference type="Gene3D" id="2.60.40.10">
    <property type="entry name" value="Immunoglobulins"/>
    <property type="match status" value="1"/>
</dbReference>
<proteinExistence type="predicted"/>
<feature type="compositionally biased region" description="Basic and acidic residues" evidence="1">
    <location>
        <begin position="25"/>
        <end position="34"/>
    </location>
</feature>
<dbReference type="InterPro" id="IPR054110">
    <property type="entry name" value="EndoD-like_D2"/>
</dbReference>
<evidence type="ECO:0000313" key="5">
    <source>
        <dbReference type="Proteomes" id="UP000316639"/>
    </source>
</evidence>
<keyword evidence="5" id="KW-1185">Reference proteome</keyword>
<evidence type="ECO:0000313" key="4">
    <source>
        <dbReference type="EMBL" id="TWP45590.1"/>
    </source>
</evidence>
<dbReference type="Proteomes" id="UP000316639">
    <property type="component" value="Unassembled WGS sequence"/>
</dbReference>
<dbReference type="InterPro" id="IPR032979">
    <property type="entry name" value="ENGase"/>
</dbReference>
<comment type="caution">
    <text evidence="4">The sequence shown here is derived from an EMBL/GenBank/DDBJ whole genome shotgun (WGS) entry which is preliminary data.</text>
</comment>
<dbReference type="Gene3D" id="2.60.120.260">
    <property type="entry name" value="Galactose-binding domain-like"/>
    <property type="match status" value="1"/>
</dbReference>